<dbReference type="EMBL" id="CAJOBA010079268">
    <property type="protein sequence ID" value="CAF4433587.1"/>
    <property type="molecule type" value="Genomic_DNA"/>
</dbReference>
<dbReference type="EMBL" id="CAJNOK010054699">
    <property type="protein sequence ID" value="CAF1616687.1"/>
    <property type="molecule type" value="Genomic_DNA"/>
</dbReference>
<name>A0A8S2W5V8_9BILA</name>
<dbReference type="AlphaFoldDB" id="A0A8S2W5V8"/>
<comment type="caution">
    <text evidence="5">The sequence shown here is derived from an EMBL/GenBank/DDBJ whole genome shotgun (WGS) entry which is preliminary data.</text>
</comment>
<organism evidence="5 6">
    <name type="scientific">Didymodactylos carnosus</name>
    <dbReference type="NCBI Taxonomy" id="1234261"/>
    <lineage>
        <taxon>Eukaryota</taxon>
        <taxon>Metazoa</taxon>
        <taxon>Spiralia</taxon>
        <taxon>Gnathifera</taxon>
        <taxon>Rotifera</taxon>
        <taxon>Eurotatoria</taxon>
        <taxon>Bdelloidea</taxon>
        <taxon>Philodinida</taxon>
        <taxon>Philodinidae</taxon>
        <taxon>Didymodactylos</taxon>
    </lineage>
</organism>
<evidence type="ECO:0000256" key="1">
    <source>
        <dbReference type="ARBA" id="ARBA00022737"/>
    </source>
</evidence>
<keyword evidence="2 3" id="KW-0802">TPR repeat</keyword>
<dbReference type="SUPFAM" id="SSF48452">
    <property type="entry name" value="TPR-like"/>
    <property type="match status" value="1"/>
</dbReference>
<feature type="repeat" description="TPR" evidence="3">
    <location>
        <begin position="46"/>
        <end position="79"/>
    </location>
</feature>
<dbReference type="PANTHER" id="PTHR45641">
    <property type="entry name" value="TETRATRICOPEPTIDE REPEAT PROTEIN (AFU_ORTHOLOGUE AFUA_6G03870)"/>
    <property type="match status" value="1"/>
</dbReference>
<dbReference type="Gene3D" id="1.25.40.10">
    <property type="entry name" value="Tetratricopeptide repeat domain"/>
    <property type="match status" value="1"/>
</dbReference>
<dbReference type="Pfam" id="PF13181">
    <property type="entry name" value="TPR_8"/>
    <property type="match status" value="1"/>
</dbReference>
<sequence>ASDYNNIGWYYGLNKQYDLGVEYCTKSTDIYEEFSLLETDQEKSYSNVLNSLGVIYYGIGNIEKAFDYCQKSMKILEKLSCNDFSANAFNYEIFANIYLNKGEQETAIDYYKKSLDLLKTSRPHDHRSRERIEKKLAEINCEQNFEI</sequence>
<dbReference type="Proteomes" id="UP000682733">
    <property type="component" value="Unassembled WGS sequence"/>
</dbReference>
<dbReference type="InterPro" id="IPR011990">
    <property type="entry name" value="TPR-like_helical_dom_sf"/>
</dbReference>
<evidence type="ECO:0000313" key="5">
    <source>
        <dbReference type="EMBL" id="CAF4433587.1"/>
    </source>
</evidence>
<dbReference type="InterPro" id="IPR019734">
    <property type="entry name" value="TPR_rpt"/>
</dbReference>
<protein>
    <recommendedName>
        <fullName evidence="7">Tetratricopeptide repeat protein</fullName>
    </recommendedName>
</protein>
<feature type="non-terminal residue" evidence="5">
    <location>
        <position position="1"/>
    </location>
</feature>
<accession>A0A8S2W5V8</accession>
<proteinExistence type="predicted"/>
<dbReference type="PROSITE" id="PS50005">
    <property type="entry name" value="TPR"/>
    <property type="match status" value="2"/>
</dbReference>
<reference evidence="5" key="1">
    <citation type="submission" date="2021-02" db="EMBL/GenBank/DDBJ databases">
        <authorList>
            <person name="Nowell W R."/>
        </authorList>
    </citation>
    <scope>NUCLEOTIDE SEQUENCE</scope>
</reference>
<feature type="repeat" description="TPR" evidence="3">
    <location>
        <begin position="88"/>
        <end position="121"/>
    </location>
</feature>
<evidence type="ECO:0008006" key="7">
    <source>
        <dbReference type="Google" id="ProtNLM"/>
    </source>
</evidence>
<dbReference type="SMART" id="SM00028">
    <property type="entry name" value="TPR"/>
    <property type="match status" value="3"/>
</dbReference>
<evidence type="ECO:0000256" key="2">
    <source>
        <dbReference type="ARBA" id="ARBA00022803"/>
    </source>
</evidence>
<dbReference type="Proteomes" id="UP000677228">
    <property type="component" value="Unassembled WGS sequence"/>
</dbReference>
<dbReference type="Pfam" id="PF13424">
    <property type="entry name" value="TPR_12"/>
    <property type="match status" value="1"/>
</dbReference>
<evidence type="ECO:0000313" key="4">
    <source>
        <dbReference type="EMBL" id="CAF1616687.1"/>
    </source>
</evidence>
<evidence type="ECO:0000256" key="3">
    <source>
        <dbReference type="PROSITE-ProRule" id="PRU00339"/>
    </source>
</evidence>
<gene>
    <name evidence="4" type="ORF">OVA965_LOCUS42960</name>
    <name evidence="5" type="ORF">TMI583_LOCUS45030</name>
</gene>
<dbReference type="PANTHER" id="PTHR45641:SF19">
    <property type="entry name" value="NEPHROCYSTIN-3"/>
    <property type="match status" value="1"/>
</dbReference>
<evidence type="ECO:0000313" key="6">
    <source>
        <dbReference type="Proteomes" id="UP000682733"/>
    </source>
</evidence>
<keyword evidence="1" id="KW-0677">Repeat</keyword>